<dbReference type="InterPro" id="IPR013783">
    <property type="entry name" value="Ig-like_fold"/>
</dbReference>
<dbReference type="NCBIfam" id="NF012196">
    <property type="entry name" value="Ig_like_ice"/>
    <property type="match status" value="1"/>
</dbReference>
<proteinExistence type="predicted"/>
<protein>
    <submittedName>
        <fullName evidence="1">Ig-like domain-containing protein</fullName>
    </submittedName>
</protein>
<evidence type="ECO:0000313" key="1">
    <source>
        <dbReference type="EMBL" id="MDX7018320.1"/>
    </source>
</evidence>
<dbReference type="EMBL" id="JAWZZT010000789">
    <property type="protein sequence ID" value="MDX7018320.1"/>
    <property type="molecule type" value="Genomic_DNA"/>
</dbReference>
<feature type="non-terminal residue" evidence="1">
    <location>
        <position position="92"/>
    </location>
</feature>
<accession>A0AAW9EDK7</accession>
<comment type="caution">
    <text evidence="1">The sequence shown here is derived from an EMBL/GenBank/DDBJ whole genome shotgun (WGS) entry which is preliminary data.</text>
</comment>
<dbReference type="AlphaFoldDB" id="A0AAW9EDK7"/>
<dbReference type="Gene3D" id="2.60.40.10">
    <property type="entry name" value="Immunoglobulins"/>
    <property type="match status" value="1"/>
</dbReference>
<gene>
    <name evidence="1" type="ORF">SJ059_28275</name>
</gene>
<dbReference type="NCBIfam" id="NF033510">
    <property type="entry name" value="Ca_tandemer"/>
    <property type="match status" value="1"/>
</dbReference>
<evidence type="ECO:0000313" key="2">
    <source>
        <dbReference type="Proteomes" id="UP001279012"/>
    </source>
</evidence>
<dbReference type="InterPro" id="IPR049826">
    <property type="entry name" value="Ig-like_ice"/>
</dbReference>
<sequence>GNSASAGREYSVDATAPTVTIDTVAGDNVINGSEAAAGVAISGTTTAEVGQTVTVNLGGNSYTAQVQQGGVWSINVPAADLSTLADNGYTVQ</sequence>
<name>A0AAW9EDK7_KLEAE</name>
<dbReference type="Proteomes" id="UP001279012">
    <property type="component" value="Unassembled WGS sequence"/>
</dbReference>
<feature type="non-terminal residue" evidence="1">
    <location>
        <position position="1"/>
    </location>
</feature>
<organism evidence="1 2">
    <name type="scientific">Klebsiella aerogenes</name>
    <name type="common">Enterobacter aerogenes</name>
    <dbReference type="NCBI Taxonomy" id="548"/>
    <lineage>
        <taxon>Bacteria</taxon>
        <taxon>Pseudomonadati</taxon>
        <taxon>Pseudomonadota</taxon>
        <taxon>Gammaproteobacteria</taxon>
        <taxon>Enterobacterales</taxon>
        <taxon>Enterobacteriaceae</taxon>
        <taxon>Klebsiella/Raoultella group</taxon>
        <taxon>Klebsiella</taxon>
    </lineage>
</organism>
<reference evidence="1" key="1">
    <citation type="submission" date="2023-11" db="EMBL/GenBank/DDBJ databases">
        <title>Detection of rare carbapenemases in Enterobacterales - comparison of two colorimetric and two CIM-based carbapenemase assays.</title>
        <authorList>
            <person name="Schaffarczyk L."/>
            <person name="Noster J."/>
            <person name="Stelzer Y."/>
            <person name="Sattler J."/>
            <person name="Gatermann S."/>
            <person name="Hamprecht A."/>
        </authorList>
    </citation>
    <scope>NUCLEOTIDE SEQUENCE</scope>
    <source>
        <strain evidence="1">CIM-Cont-037</strain>
    </source>
</reference>